<dbReference type="InterPro" id="IPR021812">
    <property type="entry name" value="DUF3391"/>
</dbReference>
<dbReference type="EMBL" id="UOFN01000121">
    <property type="protein sequence ID" value="VAW79961.1"/>
    <property type="molecule type" value="Genomic_DNA"/>
</dbReference>
<dbReference type="Gene3D" id="1.10.3210.10">
    <property type="entry name" value="Hypothetical protein af1432"/>
    <property type="match status" value="1"/>
</dbReference>
<gene>
    <name evidence="2" type="ORF">MNBD_GAMMA15-1515</name>
</gene>
<sequence length="428" mass="47749">MKKEVKTSIDGLEIGMYIARLDKPWLKTPYELEGVKIKSLKDIERLRKYCNYVYVDIELGYSPDPRFWVVREGPKVYTTPPQPVVAKPTVLPPELHNEYTALRKNEYQDTAAIEAEYFVAEQAHERLQADFHKVMDKLGQNNEFEVDELNESIAGVVDSVIRAPGAMTLVIKLRQFDDSTYTRALGTSVWCATFGRHLGLEKSAIELLALGGLLLDVGKSAVPVELLKKPGKLTGKEHKKLRGHVDQSVRMLTTSSGLSLEQRLPMEVLQMVAAHHERADGSGYPQALENPAIPIFGRIAGIVDSFDAMTNLRLYSADEPMPPHEAIAELYELRGKSFQAELVEQFIQTVGLYPTGSLIELSTGEVGAVISVNGLRRLRPSVMLLLDSNKEPLQQFRLVDLSKLDDSISVAKGLQRGAYGIDMKEVFL</sequence>
<dbReference type="Pfam" id="PF11871">
    <property type="entry name" value="DUF3391"/>
    <property type="match status" value="1"/>
</dbReference>
<dbReference type="SUPFAM" id="SSF109604">
    <property type="entry name" value="HD-domain/PDEase-like"/>
    <property type="match status" value="1"/>
</dbReference>
<protein>
    <recommendedName>
        <fullName evidence="1">HD-GYP domain-containing protein</fullName>
    </recommendedName>
</protein>
<dbReference type="AlphaFoldDB" id="A0A3B0YKN8"/>
<organism evidence="2">
    <name type="scientific">hydrothermal vent metagenome</name>
    <dbReference type="NCBI Taxonomy" id="652676"/>
    <lineage>
        <taxon>unclassified sequences</taxon>
        <taxon>metagenomes</taxon>
        <taxon>ecological metagenomes</taxon>
    </lineage>
</organism>
<dbReference type="PANTHER" id="PTHR43155">
    <property type="entry name" value="CYCLIC DI-GMP PHOSPHODIESTERASE PA4108-RELATED"/>
    <property type="match status" value="1"/>
</dbReference>
<evidence type="ECO:0000313" key="2">
    <source>
        <dbReference type="EMBL" id="VAW79961.1"/>
    </source>
</evidence>
<accession>A0A3B0YKN8</accession>
<reference evidence="2" key="1">
    <citation type="submission" date="2018-06" db="EMBL/GenBank/DDBJ databases">
        <authorList>
            <person name="Zhirakovskaya E."/>
        </authorList>
    </citation>
    <scope>NUCLEOTIDE SEQUENCE</scope>
</reference>
<name>A0A3B0YKN8_9ZZZZ</name>
<dbReference type="InterPro" id="IPR003607">
    <property type="entry name" value="HD/PDEase_dom"/>
</dbReference>
<dbReference type="PROSITE" id="PS51832">
    <property type="entry name" value="HD_GYP"/>
    <property type="match status" value="1"/>
</dbReference>
<dbReference type="PANTHER" id="PTHR43155:SF2">
    <property type="entry name" value="CYCLIC DI-GMP PHOSPHODIESTERASE PA4108"/>
    <property type="match status" value="1"/>
</dbReference>
<feature type="domain" description="HD-GYP" evidence="1">
    <location>
        <begin position="158"/>
        <end position="362"/>
    </location>
</feature>
<dbReference type="CDD" id="cd00077">
    <property type="entry name" value="HDc"/>
    <property type="match status" value="1"/>
</dbReference>
<dbReference type="InterPro" id="IPR037522">
    <property type="entry name" value="HD_GYP_dom"/>
</dbReference>
<evidence type="ECO:0000259" key="1">
    <source>
        <dbReference type="PROSITE" id="PS51832"/>
    </source>
</evidence>
<dbReference type="Pfam" id="PF13487">
    <property type="entry name" value="HD_5"/>
    <property type="match status" value="1"/>
</dbReference>
<proteinExistence type="predicted"/>